<evidence type="ECO:0000313" key="5">
    <source>
        <dbReference type="RefSeq" id="XP_010775373.1"/>
    </source>
</evidence>
<feature type="compositionally biased region" description="Gly residues" evidence="3">
    <location>
        <begin position="12"/>
        <end position="23"/>
    </location>
</feature>
<evidence type="ECO:0000256" key="2">
    <source>
        <dbReference type="ARBA" id="ARBA00023163"/>
    </source>
</evidence>
<sequence length="250" mass="27361">MAPQKQSSSGGSHSGGFGSGGKANGSCHQSTSSSSMAVAKKPSMQHIQADHELFLQAFEKPTQIYRFLRTRNLIAPIFLHRTLTYMSHRNSRNNVKRKSAKVDNLLFKVEKMRGEQETHSLASNLQLTFTGFFHKAGKSSQDSENEQNSVSLEVLLVKVCHKKRKDVSCPVKQVPTGKKQVPLNPDTSAGVSPKPGSVPSLLVPSSEFEPSNSHMVKSYSLLFRVSRPGAPRAQINGLANGENHHSRGED</sequence>
<dbReference type="Proteomes" id="UP000504611">
    <property type="component" value="Unplaced"/>
</dbReference>
<organism evidence="4 5">
    <name type="scientific">Notothenia coriiceps</name>
    <name type="common">black rockcod</name>
    <dbReference type="NCBI Taxonomy" id="8208"/>
    <lineage>
        <taxon>Eukaryota</taxon>
        <taxon>Metazoa</taxon>
        <taxon>Chordata</taxon>
        <taxon>Craniata</taxon>
        <taxon>Vertebrata</taxon>
        <taxon>Euteleostomi</taxon>
        <taxon>Actinopterygii</taxon>
        <taxon>Neopterygii</taxon>
        <taxon>Teleostei</taxon>
        <taxon>Neoteleostei</taxon>
        <taxon>Acanthomorphata</taxon>
        <taxon>Eupercaria</taxon>
        <taxon>Perciformes</taxon>
        <taxon>Notothenioidei</taxon>
        <taxon>Nototheniidae</taxon>
        <taxon>Notothenia</taxon>
    </lineage>
</organism>
<dbReference type="PANTHER" id="PTHR22597">
    <property type="entry name" value="POLYCOMB GROUP PROTEIN"/>
    <property type="match status" value="1"/>
</dbReference>
<name>A0A6I9NJS4_9TELE</name>
<dbReference type="GO" id="GO:0035098">
    <property type="term" value="C:ESC/E(Z) complex"/>
    <property type="evidence" value="ECO:0007669"/>
    <property type="project" value="TreeGrafter"/>
</dbReference>
<feature type="compositionally biased region" description="Polar residues" evidence="3">
    <location>
        <begin position="27"/>
        <end position="36"/>
    </location>
</feature>
<feature type="region of interest" description="Disordered" evidence="3">
    <location>
        <begin position="231"/>
        <end position="250"/>
    </location>
</feature>
<feature type="region of interest" description="Disordered" evidence="3">
    <location>
        <begin position="174"/>
        <end position="198"/>
    </location>
</feature>
<dbReference type="OrthoDB" id="166746at2759"/>
<proteinExistence type="predicted"/>
<dbReference type="GeneID" id="104950533"/>
<dbReference type="AlphaFoldDB" id="A0A6I9NJS4"/>
<dbReference type="GO" id="GO:0016586">
    <property type="term" value="C:RSC-type complex"/>
    <property type="evidence" value="ECO:0007669"/>
    <property type="project" value="TreeGrafter"/>
</dbReference>
<dbReference type="CDD" id="cd21740">
    <property type="entry name" value="C2_II_SUZ12"/>
    <property type="match status" value="1"/>
</dbReference>
<reference evidence="5" key="1">
    <citation type="submission" date="2025-08" db="UniProtKB">
        <authorList>
            <consortium name="RefSeq"/>
        </authorList>
    </citation>
    <scope>IDENTIFICATION</scope>
    <source>
        <tissue evidence="5">Muscle</tissue>
    </source>
</reference>
<accession>A0A6I9NJS4</accession>
<evidence type="ECO:0000256" key="1">
    <source>
        <dbReference type="ARBA" id="ARBA00023015"/>
    </source>
</evidence>
<feature type="region of interest" description="Disordered" evidence="3">
    <location>
        <begin position="1"/>
        <end position="43"/>
    </location>
</feature>
<dbReference type="RefSeq" id="XP_010775373.1">
    <property type="nucleotide sequence ID" value="XM_010777071.1"/>
</dbReference>
<gene>
    <name evidence="5" type="primary">LOC104950533</name>
</gene>
<dbReference type="PANTHER" id="PTHR22597:SF0">
    <property type="entry name" value="POLYCOMB PROTEIN SUZ12"/>
    <property type="match status" value="1"/>
</dbReference>
<feature type="compositionally biased region" description="Low complexity" evidence="3">
    <location>
        <begin position="188"/>
        <end position="198"/>
    </location>
</feature>
<dbReference type="KEGG" id="ncc:104950533"/>
<keyword evidence="2" id="KW-0804">Transcription</keyword>
<evidence type="ECO:0000313" key="4">
    <source>
        <dbReference type="Proteomes" id="UP000504611"/>
    </source>
</evidence>
<evidence type="ECO:0000256" key="3">
    <source>
        <dbReference type="SAM" id="MobiDB-lite"/>
    </source>
</evidence>
<keyword evidence="1" id="KW-0805">Transcription regulation</keyword>
<keyword evidence="4" id="KW-1185">Reference proteome</keyword>
<dbReference type="GO" id="GO:0031490">
    <property type="term" value="F:chromatin DNA binding"/>
    <property type="evidence" value="ECO:0007669"/>
    <property type="project" value="TreeGrafter"/>
</dbReference>
<protein>
    <submittedName>
        <fullName evidence="5">Polycomb protein SUZ12-like</fullName>
    </submittedName>
</protein>